<dbReference type="PANTHER" id="PTHR22847:SF637">
    <property type="entry name" value="WD REPEAT DOMAIN 5B"/>
    <property type="match status" value="1"/>
</dbReference>
<dbReference type="EMBL" id="JOKH01000007">
    <property type="protein sequence ID" value="KEQ15034.1"/>
    <property type="molecule type" value="Genomic_DNA"/>
</dbReference>
<dbReference type="PANTHER" id="PTHR22847">
    <property type="entry name" value="WD40 REPEAT PROTEIN"/>
    <property type="match status" value="1"/>
</dbReference>
<keyword evidence="2" id="KW-0677">Repeat</keyword>
<dbReference type="STRING" id="1137799.GZ78_24450"/>
<keyword evidence="1 3" id="KW-0853">WD repeat</keyword>
<gene>
    <name evidence="5" type="ORF">GZ78_24450</name>
</gene>
<name>A0A081N9B1_9GAMM</name>
<dbReference type="InterPro" id="IPR015943">
    <property type="entry name" value="WD40/YVTN_repeat-like_dom_sf"/>
</dbReference>
<dbReference type="Proteomes" id="UP000028073">
    <property type="component" value="Unassembled WGS sequence"/>
</dbReference>
<organism evidence="5 6">
    <name type="scientific">Endozoicomonas numazuensis</name>
    <dbReference type="NCBI Taxonomy" id="1137799"/>
    <lineage>
        <taxon>Bacteria</taxon>
        <taxon>Pseudomonadati</taxon>
        <taxon>Pseudomonadota</taxon>
        <taxon>Gammaproteobacteria</taxon>
        <taxon>Oceanospirillales</taxon>
        <taxon>Endozoicomonadaceae</taxon>
        <taxon>Endozoicomonas</taxon>
    </lineage>
</organism>
<keyword evidence="6" id="KW-1185">Reference proteome</keyword>
<proteinExistence type="predicted"/>
<dbReference type="InterPro" id="IPR001480">
    <property type="entry name" value="Bulb-type_lectin_dom"/>
</dbReference>
<dbReference type="InterPro" id="IPR001680">
    <property type="entry name" value="WD40_rpt"/>
</dbReference>
<dbReference type="SUPFAM" id="SSF50978">
    <property type="entry name" value="WD40 repeat-like"/>
    <property type="match status" value="1"/>
</dbReference>
<protein>
    <recommendedName>
        <fullName evidence="4">Bulb-type lectin domain-containing protein</fullName>
    </recommendedName>
</protein>
<dbReference type="OrthoDB" id="6192037at2"/>
<accession>A0A081N9B1</accession>
<sequence>MTASSDNTAKVWGLVDGQWQEKATIQDPDGVTNIRFSPDGNYLVTASRDNTAKVWVLKSKENHDNS</sequence>
<evidence type="ECO:0000256" key="1">
    <source>
        <dbReference type="ARBA" id="ARBA00022574"/>
    </source>
</evidence>
<dbReference type="PROSITE" id="PS50082">
    <property type="entry name" value="WD_REPEATS_2"/>
    <property type="match status" value="1"/>
</dbReference>
<evidence type="ECO:0000256" key="3">
    <source>
        <dbReference type="PROSITE-ProRule" id="PRU00221"/>
    </source>
</evidence>
<reference evidence="5 6" key="1">
    <citation type="submission" date="2014-06" db="EMBL/GenBank/DDBJ databases">
        <title>Whole Genome Sequences of Three Symbiotic Endozoicomonas Bacteria.</title>
        <authorList>
            <person name="Neave M.J."/>
            <person name="Apprill A."/>
            <person name="Voolstra C.R."/>
        </authorList>
    </citation>
    <scope>NUCLEOTIDE SEQUENCE [LARGE SCALE GENOMIC DNA]</scope>
    <source>
        <strain evidence="5 6">DSM 25634</strain>
    </source>
</reference>
<dbReference type="AlphaFoldDB" id="A0A081N9B1"/>
<evidence type="ECO:0000313" key="5">
    <source>
        <dbReference type="EMBL" id="KEQ15034.1"/>
    </source>
</evidence>
<dbReference type="Gene3D" id="2.130.10.10">
    <property type="entry name" value="YVTN repeat-like/Quinoprotein amine dehydrogenase"/>
    <property type="match status" value="1"/>
</dbReference>
<evidence type="ECO:0000259" key="4">
    <source>
        <dbReference type="PROSITE" id="PS50927"/>
    </source>
</evidence>
<comment type="caution">
    <text evidence="5">The sequence shown here is derived from an EMBL/GenBank/DDBJ whole genome shotgun (WGS) entry which is preliminary data.</text>
</comment>
<feature type="repeat" description="WD" evidence="3">
    <location>
        <begin position="24"/>
        <end position="65"/>
    </location>
</feature>
<dbReference type="Pfam" id="PF00400">
    <property type="entry name" value="WD40"/>
    <property type="match status" value="1"/>
</dbReference>
<evidence type="ECO:0000313" key="6">
    <source>
        <dbReference type="Proteomes" id="UP000028073"/>
    </source>
</evidence>
<feature type="domain" description="Bulb-type lectin" evidence="4">
    <location>
        <begin position="1"/>
        <end position="66"/>
    </location>
</feature>
<dbReference type="SMART" id="SM00320">
    <property type="entry name" value="WD40"/>
    <property type="match status" value="1"/>
</dbReference>
<evidence type="ECO:0000256" key="2">
    <source>
        <dbReference type="ARBA" id="ARBA00022737"/>
    </source>
</evidence>
<dbReference type="PROSITE" id="PS50294">
    <property type="entry name" value="WD_REPEATS_REGION"/>
    <property type="match status" value="1"/>
</dbReference>
<dbReference type="PROSITE" id="PS50927">
    <property type="entry name" value="BULB_LECTIN"/>
    <property type="match status" value="1"/>
</dbReference>
<dbReference type="InterPro" id="IPR036322">
    <property type="entry name" value="WD40_repeat_dom_sf"/>
</dbReference>